<dbReference type="EMBL" id="CP010519">
    <property type="protein sequence ID" value="AJE84090.1"/>
    <property type="molecule type" value="Genomic_DNA"/>
</dbReference>
<dbReference type="AlphaFoldDB" id="A0A0B5EXY0"/>
<reference evidence="1 2" key="1">
    <citation type="submission" date="2015-01" db="EMBL/GenBank/DDBJ databases">
        <title>Enhanced salinomycin production by adjusting the supply of polyketide extender units in Streptomyce albus DSM 41398.</title>
        <authorList>
            <person name="Lu C."/>
        </authorList>
    </citation>
    <scope>NUCLEOTIDE SEQUENCE [LARGE SCALE GENOMIC DNA]</scope>
    <source>
        <strain evidence="2">ATCC 21838 / DSM 41398 / FERM P-419 / JCM 4703 / NBRC 107858</strain>
    </source>
</reference>
<accession>A0A0B5EXY0</accession>
<proteinExistence type="predicted"/>
<gene>
    <name evidence="1" type="ORF">SLNWT_3714</name>
</gene>
<keyword evidence="2" id="KW-1185">Reference proteome</keyword>
<name>A0A0B5EXY0_STRA4</name>
<dbReference type="KEGG" id="sals:SLNWT_3714"/>
<protein>
    <submittedName>
        <fullName evidence="1">Uncharacterized protein</fullName>
    </submittedName>
</protein>
<dbReference type="Proteomes" id="UP000031523">
    <property type="component" value="Chromosome"/>
</dbReference>
<sequence>MLRNAVHVHPPMLRRACGPHGLRAVGQETEGSLLRIGRW</sequence>
<organism evidence="1 2">
    <name type="scientific">Streptomyces albus (strain ATCC 21838 / DSM 41398 / FERM P-419 / JCM 4703 / NBRC 107858)</name>
    <dbReference type="NCBI Taxonomy" id="1081613"/>
    <lineage>
        <taxon>Bacteria</taxon>
        <taxon>Bacillati</taxon>
        <taxon>Actinomycetota</taxon>
        <taxon>Actinomycetes</taxon>
        <taxon>Kitasatosporales</taxon>
        <taxon>Streptomycetaceae</taxon>
        <taxon>Streptomyces</taxon>
    </lineage>
</organism>
<evidence type="ECO:0000313" key="1">
    <source>
        <dbReference type="EMBL" id="AJE84090.1"/>
    </source>
</evidence>
<evidence type="ECO:0000313" key="2">
    <source>
        <dbReference type="Proteomes" id="UP000031523"/>
    </source>
</evidence>